<keyword evidence="3" id="KW-0732">Signal</keyword>
<dbReference type="InterPro" id="IPR050439">
    <property type="entry name" value="ADAMTS_ADAMTS-like"/>
</dbReference>
<organism evidence="5 6">
    <name type="scientific">Araneus ventricosus</name>
    <name type="common">Orbweaver spider</name>
    <name type="synonym">Epeira ventricosa</name>
    <dbReference type="NCBI Taxonomy" id="182803"/>
    <lineage>
        <taxon>Eukaryota</taxon>
        <taxon>Metazoa</taxon>
        <taxon>Ecdysozoa</taxon>
        <taxon>Arthropoda</taxon>
        <taxon>Chelicerata</taxon>
        <taxon>Arachnida</taxon>
        <taxon>Araneae</taxon>
        <taxon>Araneomorphae</taxon>
        <taxon>Entelegynae</taxon>
        <taxon>Araneoidea</taxon>
        <taxon>Araneidae</taxon>
        <taxon>Araneus</taxon>
    </lineage>
</organism>
<keyword evidence="2" id="KW-0964">Secreted</keyword>
<proteinExistence type="predicted"/>
<protein>
    <submittedName>
        <fullName evidence="5">A disintegrin and metalloproteinase with thrombospondin motifs 16</fullName>
    </submittedName>
</protein>
<evidence type="ECO:0000256" key="3">
    <source>
        <dbReference type="ARBA" id="ARBA00022729"/>
    </source>
</evidence>
<name>A0A4Y2SZD7_ARAVE</name>
<dbReference type="FunFam" id="2.20.100.10:FF:000005">
    <property type="entry name" value="ADAM metallopeptidase with thrombospondin type 1 motif 9"/>
    <property type="match status" value="2"/>
</dbReference>
<reference evidence="5 6" key="1">
    <citation type="journal article" date="2019" name="Sci. Rep.">
        <title>Orb-weaving spider Araneus ventricosus genome elucidates the spidroin gene catalogue.</title>
        <authorList>
            <person name="Kono N."/>
            <person name="Nakamura H."/>
            <person name="Ohtoshi R."/>
            <person name="Moran D.A.P."/>
            <person name="Shinohara A."/>
            <person name="Yoshida Y."/>
            <person name="Fujiwara M."/>
            <person name="Mori M."/>
            <person name="Tomita M."/>
            <person name="Arakawa K."/>
        </authorList>
    </citation>
    <scope>NUCLEOTIDE SEQUENCE [LARGE SCALE GENOMIC DNA]</scope>
</reference>
<evidence type="ECO:0000256" key="4">
    <source>
        <dbReference type="ARBA" id="ARBA00022737"/>
    </source>
</evidence>
<comment type="caution">
    <text evidence="5">The sequence shown here is derived from an EMBL/GenBank/DDBJ whole genome shotgun (WGS) entry which is preliminary data.</text>
</comment>
<dbReference type="GO" id="GO:0005576">
    <property type="term" value="C:extracellular region"/>
    <property type="evidence" value="ECO:0007669"/>
    <property type="project" value="UniProtKB-SubCell"/>
</dbReference>
<keyword evidence="5" id="KW-0401">Integrin</keyword>
<dbReference type="SMART" id="SM00209">
    <property type="entry name" value="TSP1"/>
    <property type="match status" value="3"/>
</dbReference>
<gene>
    <name evidence="5" type="primary">Adamts16_2</name>
    <name evidence="5" type="ORF">AVEN_17139_1</name>
</gene>
<dbReference type="AlphaFoldDB" id="A0A4Y2SZD7"/>
<keyword evidence="6" id="KW-1185">Reference proteome</keyword>
<dbReference type="GO" id="GO:0004222">
    <property type="term" value="F:metalloendopeptidase activity"/>
    <property type="evidence" value="ECO:0007669"/>
    <property type="project" value="TreeGrafter"/>
</dbReference>
<dbReference type="PROSITE" id="PS50092">
    <property type="entry name" value="TSP1"/>
    <property type="match status" value="3"/>
</dbReference>
<comment type="subcellular location">
    <subcellularLocation>
        <location evidence="1">Secreted</location>
    </subcellularLocation>
</comment>
<dbReference type="GO" id="GO:0006508">
    <property type="term" value="P:proteolysis"/>
    <property type="evidence" value="ECO:0007669"/>
    <property type="project" value="TreeGrafter"/>
</dbReference>
<dbReference type="PANTHER" id="PTHR13723:SF281">
    <property type="entry name" value="PAPILIN"/>
    <property type="match status" value="1"/>
</dbReference>
<evidence type="ECO:0000256" key="2">
    <source>
        <dbReference type="ARBA" id="ARBA00022525"/>
    </source>
</evidence>
<evidence type="ECO:0000313" key="6">
    <source>
        <dbReference type="Proteomes" id="UP000499080"/>
    </source>
</evidence>
<dbReference type="GO" id="GO:0031012">
    <property type="term" value="C:extracellular matrix"/>
    <property type="evidence" value="ECO:0007669"/>
    <property type="project" value="TreeGrafter"/>
</dbReference>
<evidence type="ECO:0000256" key="1">
    <source>
        <dbReference type="ARBA" id="ARBA00004613"/>
    </source>
</evidence>
<dbReference type="InterPro" id="IPR000884">
    <property type="entry name" value="TSP1_rpt"/>
</dbReference>
<evidence type="ECO:0000313" key="5">
    <source>
        <dbReference type="EMBL" id="GBN92245.1"/>
    </source>
</evidence>
<dbReference type="GO" id="GO:0007229">
    <property type="term" value="P:integrin-mediated signaling pathway"/>
    <property type="evidence" value="ECO:0007669"/>
    <property type="project" value="UniProtKB-KW"/>
</dbReference>
<dbReference type="Pfam" id="PF19030">
    <property type="entry name" value="TSP1_ADAMTS"/>
    <property type="match status" value="3"/>
</dbReference>
<dbReference type="PANTHER" id="PTHR13723">
    <property type="entry name" value="ADAMTS A DISINTEGRIN AND METALLOPROTEASE WITH THROMBOSPONDIN MOTIFS PROTEASE"/>
    <property type="match status" value="1"/>
</dbReference>
<sequence length="304" mass="33694">MLLGNWELSGWEIYPAIITWRIAESVNFTLAEREECSQACGGGVQYRPVRCIRKSDRDIVDEGLCDPLLKPSVNASCNTEPCPSGWQTGEWSACSQSCGGGTQFRLVFCHQSKEGSTVLIPDEMCEEPKPVFMRACNVETPCPDWVPGDWSECDRTCGNGNRTRTVECSSEGETLDSSLCDAEEKPVEFESCTLGPCEGVEWIVSEWSGVQIIGRLEDGRNQLEDPRNLGIARVSSQALHLIPGMMKVIEDVTAQSRPQLQRRMMDPVFGGYCQRTDGAQHQTCLVSSLQLPLRQFEGRPCTDA</sequence>
<keyword evidence="4" id="KW-0677">Repeat</keyword>
<dbReference type="Gene3D" id="2.20.100.10">
    <property type="entry name" value="Thrombospondin type-1 (TSP1) repeat"/>
    <property type="match status" value="3"/>
</dbReference>
<dbReference type="EMBL" id="BGPR01024279">
    <property type="protein sequence ID" value="GBN92245.1"/>
    <property type="molecule type" value="Genomic_DNA"/>
</dbReference>
<dbReference type="GO" id="GO:0030198">
    <property type="term" value="P:extracellular matrix organization"/>
    <property type="evidence" value="ECO:0007669"/>
    <property type="project" value="TreeGrafter"/>
</dbReference>
<dbReference type="InterPro" id="IPR036383">
    <property type="entry name" value="TSP1_rpt_sf"/>
</dbReference>
<dbReference type="OrthoDB" id="5950222at2759"/>
<accession>A0A4Y2SZD7</accession>
<dbReference type="Proteomes" id="UP000499080">
    <property type="component" value="Unassembled WGS sequence"/>
</dbReference>
<dbReference type="SUPFAM" id="SSF82895">
    <property type="entry name" value="TSP-1 type 1 repeat"/>
    <property type="match status" value="3"/>
</dbReference>